<dbReference type="Proteomes" id="UP000265515">
    <property type="component" value="Unassembled WGS sequence"/>
</dbReference>
<name>A0A388K574_CHABU</name>
<reference evidence="2 3" key="1">
    <citation type="journal article" date="2018" name="Cell">
        <title>The Chara Genome: Secondary Complexity and Implications for Plant Terrestrialization.</title>
        <authorList>
            <person name="Nishiyama T."/>
            <person name="Sakayama H."/>
            <person name="Vries J.D."/>
            <person name="Buschmann H."/>
            <person name="Saint-Marcoux D."/>
            <person name="Ullrich K.K."/>
            <person name="Haas F.B."/>
            <person name="Vanderstraeten L."/>
            <person name="Becker D."/>
            <person name="Lang D."/>
            <person name="Vosolsobe S."/>
            <person name="Rombauts S."/>
            <person name="Wilhelmsson P.K.I."/>
            <person name="Janitza P."/>
            <person name="Kern R."/>
            <person name="Heyl A."/>
            <person name="Rumpler F."/>
            <person name="Villalobos L.I.A.C."/>
            <person name="Clay J.M."/>
            <person name="Skokan R."/>
            <person name="Toyoda A."/>
            <person name="Suzuki Y."/>
            <person name="Kagoshima H."/>
            <person name="Schijlen E."/>
            <person name="Tajeshwar N."/>
            <person name="Catarino B."/>
            <person name="Hetherington A.J."/>
            <person name="Saltykova A."/>
            <person name="Bonnot C."/>
            <person name="Breuninger H."/>
            <person name="Symeonidi A."/>
            <person name="Radhakrishnan G.V."/>
            <person name="Van Nieuwerburgh F."/>
            <person name="Deforce D."/>
            <person name="Chang C."/>
            <person name="Karol K.G."/>
            <person name="Hedrich R."/>
            <person name="Ulvskov P."/>
            <person name="Glockner G."/>
            <person name="Delwiche C.F."/>
            <person name="Petrasek J."/>
            <person name="Van de Peer Y."/>
            <person name="Friml J."/>
            <person name="Beilby M."/>
            <person name="Dolan L."/>
            <person name="Kohara Y."/>
            <person name="Sugano S."/>
            <person name="Fujiyama A."/>
            <person name="Delaux P.-M."/>
            <person name="Quint M."/>
            <person name="TheiBen G."/>
            <person name="Hagemann M."/>
            <person name="Harholt J."/>
            <person name="Dunand C."/>
            <person name="Zachgo S."/>
            <person name="Langdale J."/>
            <person name="Maumus F."/>
            <person name="Straeten D.V.D."/>
            <person name="Gould S.B."/>
            <person name="Rensing S.A."/>
        </authorList>
    </citation>
    <scope>NUCLEOTIDE SEQUENCE [LARGE SCALE GENOMIC DNA]</scope>
    <source>
        <strain evidence="2 3">S276</strain>
    </source>
</reference>
<feature type="compositionally biased region" description="Polar residues" evidence="1">
    <location>
        <begin position="80"/>
        <end position="89"/>
    </location>
</feature>
<accession>A0A388K574</accession>
<dbReference type="Gramene" id="GBG65204">
    <property type="protein sequence ID" value="GBG65204"/>
    <property type="gene ID" value="CBR_g49996"/>
</dbReference>
<protein>
    <submittedName>
        <fullName evidence="2">Uncharacterized protein</fullName>
    </submittedName>
</protein>
<sequence length="313" mass="35402">MAFRPKGLTWTQPPAIRKRLHRSLSWSKQPKLPKPNCWFDFKRCLSNLESQVNQIRWQTDRQLYFSTLDPSPDTTTTTTHKGQPKQNSVRGILQTEQKKAPAEATSRSRRKQEVVHDHGAPRWSADNPPPPSVQASSATTVRFAADGSKEREGVVITEEEFRALEAQVRDPTEPPCFPVELRAAVKMLEFALAHPLSGKSAKVWNYQKPNRLAAVRSEENRRARMRRRGVGEGGGGGRGGDGEEEDVREKAIAKEGAKMRYQLAREDRVVATIEHILSRMKTRLLLVERDLQLALASSTKSKPFSKHQKAQNR</sequence>
<evidence type="ECO:0000313" key="2">
    <source>
        <dbReference type="EMBL" id="GBG65204.1"/>
    </source>
</evidence>
<dbReference type="AlphaFoldDB" id="A0A388K574"/>
<dbReference type="EMBL" id="BFEA01000059">
    <property type="protein sequence ID" value="GBG65204.1"/>
    <property type="molecule type" value="Genomic_DNA"/>
</dbReference>
<comment type="caution">
    <text evidence="2">The sequence shown here is derived from an EMBL/GenBank/DDBJ whole genome shotgun (WGS) entry which is preliminary data.</text>
</comment>
<evidence type="ECO:0000313" key="3">
    <source>
        <dbReference type="Proteomes" id="UP000265515"/>
    </source>
</evidence>
<gene>
    <name evidence="2" type="ORF">CBR_g49996</name>
</gene>
<proteinExistence type="predicted"/>
<feature type="region of interest" description="Disordered" evidence="1">
    <location>
        <begin position="216"/>
        <end position="247"/>
    </location>
</feature>
<keyword evidence="3" id="KW-1185">Reference proteome</keyword>
<feature type="region of interest" description="Disordered" evidence="1">
    <location>
        <begin position="66"/>
        <end position="150"/>
    </location>
</feature>
<organism evidence="2 3">
    <name type="scientific">Chara braunii</name>
    <name type="common">Braun's stonewort</name>
    <dbReference type="NCBI Taxonomy" id="69332"/>
    <lineage>
        <taxon>Eukaryota</taxon>
        <taxon>Viridiplantae</taxon>
        <taxon>Streptophyta</taxon>
        <taxon>Charophyceae</taxon>
        <taxon>Charales</taxon>
        <taxon>Characeae</taxon>
        <taxon>Chara</taxon>
    </lineage>
</organism>
<evidence type="ECO:0000256" key="1">
    <source>
        <dbReference type="SAM" id="MobiDB-lite"/>
    </source>
</evidence>
<feature type="compositionally biased region" description="Basic and acidic residues" evidence="1">
    <location>
        <begin position="111"/>
        <end position="120"/>
    </location>
</feature>